<evidence type="ECO:0000256" key="1">
    <source>
        <dbReference type="ARBA" id="ARBA00004651"/>
    </source>
</evidence>
<dbReference type="Gene3D" id="1.20.1730.10">
    <property type="entry name" value="Sodium/glucose cotransporter"/>
    <property type="match status" value="1"/>
</dbReference>
<dbReference type="PANTHER" id="PTHR48086:SF3">
    <property type="entry name" value="SODIUM_PROLINE SYMPORTER"/>
    <property type="match status" value="1"/>
</dbReference>
<evidence type="ECO:0000256" key="14">
    <source>
        <dbReference type="SAM" id="Phobius"/>
    </source>
</evidence>
<evidence type="ECO:0000256" key="12">
    <source>
        <dbReference type="ARBA" id="ARBA00033708"/>
    </source>
</evidence>
<keyword evidence="4" id="KW-1003">Cell membrane</keyword>
<feature type="transmembrane region" description="Helical" evidence="14">
    <location>
        <begin position="6"/>
        <end position="25"/>
    </location>
</feature>
<keyword evidence="8" id="KW-0915">Sodium</keyword>
<feature type="transmembrane region" description="Helical" evidence="14">
    <location>
        <begin position="193"/>
        <end position="211"/>
    </location>
</feature>
<name>A0A450TC66_9GAMM</name>
<protein>
    <submittedName>
        <fullName evidence="15">Na+/proline symporter</fullName>
    </submittedName>
</protein>
<feature type="transmembrane region" description="Helical" evidence="14">
    <location>
        <begin position="77"/>
        <end position="100"/>
    </location>
</feature>
<keyword evidence="5 14" id="KW-0812">Transmembrane</keyword>
<dbReference type="AlphaFoldDB" id="A0A450TC66"/>
<dbReference type="GO" id="GO:0006814">
    <property type="term" value="P:sodium ion transport"/>
    <property type="evidence" value="ECO:0007669"/>
    <property type="project" value="UniProtKB-KW"/>
</dbReference>
<keyword evidence="3" id="KW-0813">Transport</keyword>
<evidence type="ECO:0000256" key="5">
    <source>
        <dbReference type="ARBA" id="ARBA00022692"/>
    </source>
</evidence>
<evidence type="ECO:0000256" key="8">
    <source>
        <dbReference type="ARBA" id="ARBA00023053"/>
    </source>
</evidence>
<feature type="transmembrane region" description="Helical" evidence="14">
    <location>
        <begin position="427"/>
        <end position="446"/>
    </location>
</feature>
<feature type="transmembrane region" description="Helical" evidence="14">
    <location>
        <begin position="374"/>
        <end position="389"/>
    </location>
</feature>
<dbReference type="Pfam" id="PF00474">
    <property type="entry name" value="SSF"/>
    <property type="match status" value="1"/>
</dbReference>
<dbReference type="GO" id="GO:0015293">
    <property type="term" value="F:symporter activity"/>
    <property type="evidence" value="ECO:0007669"/>
    <property type="project" value="UniProtKB-KW"/>
</dbReference>
<feature type="transmembrane region" description="Helical" evidence="14">
    <location>
        <begin position="319"/>
        <end position="337"/>
    </location>
</feature>
<dbReference type="GO" id="GO:0005886">
    <property type="term" value="C:plasma membrane"/>
    <property type="evidence" value="ECO:0007669"/>
    <property type="project" value="UniProtKB-SubCell"/>
</dbReference>
<dbReference type="EMBL" id="CAADEX010000137">
    <property type="protein sequence ID" value="VFJ64422.1"/>
    <property type="molecule type" value="Genomic_DNA"/>
</dbReference>
<organism evidence="15">
    <name type="scientific">Candidatus Kentrum sp. DK</name>
    <dbReference type="NCBI Taxonomy" id="2126562"/>
    <lineage>
        <taxon>Bacteria</taxon>
        <taxon>Pseudomonadati</taxon>
        <taxon>Pseudomonadota</taxon>
        <taxon>Gammaproteobacteria</taxon>
        <taxon>Candidatus Kentrum</taxon>
    </lineage>
</organism>
<keyword evidence="7 14" id="KW-1133">Transmembrane helix</keyword>
<evidence type="ECO:0000256" key="11">
    <source>
        <dbReference type="ARBA" id="ARBA00023201"/>
    </source>
</evidence>
<feature type="transmembrane region" description="Helical" evidence="14">
    <location>
        <begin position="128"/>
        <end position="150"/>
    </location>
</feature>
<evidence type="ECO:0000313" key="15">
    <source>
        <dbReference type="EMBL" id="VFJ64422.1"/>
    </source>
</evidence>
<dbReference type="PANTHER" id="PTHR48086">
    <property type="entry name" value="SODIUM/PROLINE SYMPORTER-RELATED"/>
    <property type="match status" value="1"/>
</dbReference>
<dbReference type="InterPro" id="IPR050277">
    <property type="entry name" value="Sodium:Solute_Symporter"/>
</dbReference>
<feature type="transmembrane region" description="Helical" evidence="14">
    <location>
        <begin position="46"/>
        <end position="65"/>
    </location>
</feature>
<feature type="transmembrane region" description="Helical" evidence="14">
    <location>
        <begin position="395"/>
        <end position="415"/>
    </location>
</feature>
<keyword evidence="9" id="KW-0406">Ion transport</keyword>
<dbReference type="PROSITE" id="PS50283">
    <property type="entry name" value="NA_SOLUT_SYMP_3"/>
    <property type="match status" value="1"/>
</dbReference>
<comment type="catalytic activity">
    <reaction evidence="12">
        <text>L-proline(in) + Na(+)(in) = L-proline(out) + Na(+)(out)</text>
        <dbReference type="Rhea" id="RHEA:28967"/>
        <dbReference type="ChEBI" id="CHEBI:29101"/>
        <dbReference type="ChEBI" id="CHEBI:60039"/>
    </reaction>
</comment>
<evidence type="ECO:0000256" key="3">
    <source>
        <dbReference type="ARBA" id="ARBA00022448"/>
    </source>
</evidence>
<feature type="transmembrane region" description="Helical" evidence="14">
    <location>
        <begin position="458"/>
        <end position="477"/>
    </location>
</feature>
<keyword evidence="6" id="KW-0769">Symport</keyword>
<dbReference type="InterPro" id="IPR001734">
    <property type="entry name" value="Na/solute_symporter"/>
</dbReference>
<evidence type="ECO:0000256" key="7">
    <source>
        <dbReference type="ARBA" id="ARBA00022989"/>
    </source>
</evidence>
<accession>A0A450TC66</accession>
<keyword evidence="10 14" id="KW-0472">Membrane</keyword>
<proteinExistence type="inferred from homology"/>
<feature type="transmembrane region" description="Helical" evidence="14">
    <location>
        <begin position="231"/>
        <end position="249"/>
    </location>
</feature>
<comment type="subcellular location">
    <subcellularLocation>
        <location evidence="1">Cell membrane</location>
        <topology evidence="1">Multi-pass membrane protein</topology>
    </subcellularLocation>
</comment>
<evidence type="ECO:0000256" key="13">
    <source>
        <dbReference type="RuleBase" id="RU362091"/>
    </source>
</evidence>
<feature type="transmembrane region" description="Helical" evidence="14">
    <location>
        <begin position="269"/>
        <end position="290"/>
    </location>
</feature>
<evidence type="ECO:0000256" key="10">
    <source>
        <dbReference type="ARBA" id="ARBA00023136"/>
    </source>
</evidence>
<comment type="similarity">
    <text evidence="2 13">Belongs to the sodium:solute symporter (SSF) (TC 2.A.21) family.</text>
</comment>
<evidence type="ECO:0000256" key="2">
    <source>
        <dbReference type="ARBA" id="ARBA00006434"/>
    </source>
</evidence>
<keyword evidence="11" id="KW-0739">Sodium transport</keyword>
<feature type="transmembrane region" description="Helical" evidence="14">
    <location>
        <begin position="162"/>
        <end position="181"/>
    </location>
</feature>
<evidence type="ECO:0000256" key="4">
    <source>
        <dbReference type="ARBA" id="ARBA00022475"/>
    </source>
</evidence>
<reference evidence="15" key="1">
    <citation type="submission" date="2019-02" db="EMBL/GenBank/DDBJ databases">
        <authorList>
            <person name="Gruber-Vodicka R. H."/>
            <person name="Seah K. B. B."/>
        </authorList>
    </citation>
    <scope>NUCLEOTIDE SEQUENCE</scope>
    <source>
        <strain evidence="15">BECK_DK47</strain>
    </source>
</reference>
<evidence type="ECO:0000256" key="6">
    <source>
        <dbReference type="ARBA" id="ARBA00022847"/>
    </source>
</evidence>
<evidence type="ECO:0000256" key="9">
    <source>
        <dbReference type="ARBA" id="ARBA00023065"/>
    </source>
</evidence>
<sequence>MNFTYETFGLLAYLAIIAYVIYSLYRSSDEEKTARMTAKGSALGTRRFGVFGLASMLAITMVGPADFLALSQNGFNYGVLWSIFPLGAALALLVSGLFVVKRLEAKLFTGVKTTGEIFGRSTGRSSQFIVGLVVTIQTIAFSGVLIIAGGQVLEVFIGIDKHLGMVLTSLVVGFYTSYAGMDGVTRTDLVQRYIIAFILLVISLSVLSLLFSVDTSNVELFEKDDFDTDFPLKTILAYFSAYFFGELMLPTYTQRVFIANTSNTAKKGFLWGAAFLATWYIVITFSGSLAEAIPSLRTSMHDDRMVVLDLARYHFDDGTVLWGIMGAFIFAGLLALIHSTYDSFLNVGSSSFANDVIGVFNDDDKLLYQTTRQMSIAISALGLIVAIWFDNIIDALIFGYTIWVPSLLAPLLYILLVSKNNKLDSRVFWFSFVAGSTTWLLLEYVIKTDGWVSFIPSIVWGLVINATCLHVGTRVIATLNEDAQYE</sequence>
<gene>
    <name evidence="15" type="ORF">BECKDK2373B_GA0170837_11373</name>
</gene>
<dbReference type="InterPro" id="IPR038377">
    <property type="entry name" value="Na/Glc_symporter_sf"/>
</dbReference>